<gene>
    <name evidence="2" type="ORF">GH811_14975</name>
</gene>
<proteinExistence type="predicted"/>
<name>A0ABR6Z078_9FIRM</name>
<dbReference type="InterPro" id="IPR025877">
    <property type="entry name" value="MobA-like_NTP_Trfase"/>
</dbReference>
<dbReference type="InterPro" id="IPR036388">
    <property type="entry name" value="WH-like_DNA-bd_sf"/>
</dbReference>
<reference evidence="2 3" key="1">
    <citation type="journal article" date="2020" name="mSystems">
        <title>Defining Genomic and Predicted Metabolic Features of the Acetobacterium Genus.</title>
        <authorList>
            <person name="Ross D.E."/>
            <person name="Marshall C.W."/>
            <person name="Gulliver D."/>
            <person name="May H.D."/>
            <person name="Norman R.S."/>
        </authorList>
    </citation>
    <scope>NUCLEOTIDE SEQUENCE [LARGE SCALE GENOMIC DNA]</scope>
    <source>
        <strain evidence="2 3">DSM 4132</strain>
    </source>
</reference>
<evidence type="ECO:0000313" key="2">
    <source>
        <dbReference type="EMBL" id="MBC3900917.1"/>
    </source>
</evidence>
<dbReference type="InterPro" id="IPR029044">
    <property type="entry name" value="Nucleotide-diphossugar_trans"/>
</dbReference>
<evidence type="ECO:0000313" key="3">
    <source>
        <dbReference type="Proteomes" id="UP000622405"/>
    </source>
</evidence>
<feature type="domain" description="MobA-like NTP transferase" evidence="1">
    <location>
        <begin position="37"/>
        <end position="190"/>
    </location>
</feature>
<dbReference type="Pfam" id="PF12804">
    <property type="entry name" value="NTP_transf_3"/>
    <property type="match status" value="1"/>
</dbReference>
<comment type="caution">
    <text evidence="2">The sequence shown here is derived from an EMBL/GenBank/DDBJ whole genome shotgun (WGS) entry which is preliminary data.</text>
</comment>
<dbReference type="Proteomes" id="UP000622405">
    <property type="component" value="Unassembled WGS sequence"/>
</dbReference>
<dbReference type="SUPFAM" id="SSF53448">
    <property type="entry name" value="Nucleotide-diphospho-sugar transferases"/>
    <property type="match status" value="1"/>
</dbReference>
<dbReference type="InterPro" id="IPR036390">
    <property type="entry name" value="WH_DNA-bd_sf"/>
</dbReference>
<keyword evidence="2" id="KW-0808">Transferase</keyword>
<sequence>MIKICLYQVFIYQPTPFMEESALCERGNKVKKIKEGAIILAAGMSSRMGDFKPVLKIGNLSILERIILTFQDAGITEIVLITGNKARIVEDLVKNMNVTCLHNHDFATTQMLDSVKIGLKYLEQQCERILITPIDIPLFSKETVMKLKASQGVFINPVHGGVKGHPFMIDTRAIPEILSYTGHQGLLGAVERCNYEQIEVEVEDEGILLDADTKDDFETLLDLYYKRKLKPKVRVSVEKEASFFGTGTEQLLNLIRVGESVKSACEQMNLSYSKGWKMINQVEEQLGFAVVYRKRGGMNGGKTILTENGIEFLEKYQKFEKESQKSVNEIFDRYFF</sequence>
<dbReference type="EMBL" id="WJBE01000017">
    <property type="protein sequence ID" value="MBC3900917.1"/>
    <property type="molecule type" value="Genomic_DNA"/>
</dbReference>
<dbReference type="GO" id="GO:0016740">
    <property type="term" value="F:transferase activity"/>
    <property type="evidence" value="ECO:0007669"/>
    <property type="project" value="UniProtKB-KW"/>
</dbReference>
<dbReference type="Gene3D" id="3.90.550.10">
    <property type="entry name" value="Spore Coat Polysaccharide Biosynthesis Protein SpsA, Chain A"/>
    <property type="match status" value="1"/>
</dbReference>
<evidence type="ECO:0000259" key="1">
    <source>
        <dbReference type="Pfam" id="PF12804"/>
    </source>
</evidence>
<accession>A0ABR6Z078</accession>
<dbReference type="SUPFAM" id="SSF46785">
    <property type="entry name" value="Winged helix' DNA-binding domain"/>
    <property type="match status" value="1"/>
</dbReference>
<dbReference type="PANTHER" id="PTHR43777">
    <property type="entry name" value="MOLYBDENUM COFACTOR CYTIDYLYLTRANSFERASE"/>
    <property type="match status" value="1"/>
</dbReference>
<dbReference type="Gene3D" id="1.10.10.10">
    <property type="entry name" value="Winged helix-like DNA-binding domain superfamily/Winged helix DNA-binding domain"/>
    <property type="match status" value="1"/>
</dbReference>
<protein>
    <submittedName>
        <fullName evidence="2">NTP transferase domain-containing protein</fullName>
    </submittedName>
</protein>
<organism evidence="2 3">
    <name type="scientific">Acetobacterium malicum</name>
    <dbReference type="NCBI Taxonomy" id="52692"/>
    <lineage>
        <taxon>Bacteria</taxon>
        <taxon>Bacillati</taxon>
        <taxon>Bacillota</taxon>
        <taxon>Clostridia</taxon>
        <taxon>Eubacteriales</taxon>
        <taxon>Eubacteriaceae</taxon>
        <taxon>Acetobacterium</taxon>
    </lineage>
</organism>
<dbReference type="CDD" id="cd04182">
    <property type="entry name" value="GT_2_like_f"/>
    <property type="match status" value="1"/>
</dbReference>
<dbReference type="PANTHER" id="PTHR43777:SF1">
    <property type="entry name" value="MOLYBDENUM COFACTOR CYTIDYLYLTRANSFERASE"/>
    <property type="match status" value="1"/>
</dbReference>
<keyword evidence="3" id="KW-1185">Reference proteome</keyword>